<dbReference type="Proteomes" id="UP000295560">
    <property type="component" value="Unassembled WGS sequence"/>
</dbReference>
<dbReference type="PANTHER" id="PTHR43098:SF3">
    <property type="entry name" value="L-ORNITHINE N(5)-MONOOXYGENASE-RELATED"/>
    <property type="match status" value="1"/>
</dbReference>
<evidence type="ECO:0000313" key="9">
    <source>
        <dbReference type="Proteomes" id="UP000295560"/>
    </source>
</evidence>
<protein>
    <submittedName>
        <fullName evidence="8">Cation diffusion facilitator CzcD-associated flavoprotein CzcO</fullName>
    </submittedName>
</protein>
<keyword evidence="7" id="KW-0503">Monooxygenase</keyword>
<keyword evidence="5" id="KW-0521">NADP</keyword>
<name>A0A4R1HMB0_PSEEN</name>
<comment type="cofactor">
    <cofactor evidence="1">
        <name>FAD</name>
        <dbReference type="ChEBI" id="CHEBI:57692"/>
    </cofactor>
</comment>
<keyword evidence="9" id="KW-1185">Reference proteome</keyword>
<dbReference type="GO" id="GO:0004499">
    <property type="term" value="F:N,N-dimethylaniline monooxygenase activity"/>
    <property type="evidence" value="ECO:0007669"/>
    <property type="project" value="InterPro"/>
</dbReference>
<evidence type="ECO:0000256" key="7">
    <source>
        <dbReference type="ARBA" id="ARBA00023033"/>
    </source>
</evidence>
<evidence type="ECO:0000256" key="2">
    <source>
        <dbReference type="ARBA" id="ARBA00010139"/>
    </source>
</evidence>
<dbReference type="Gene3D" id="3.50.50.60">
    <property type="entry name" value="FAD/NAD(P)-binding domain"/>
    <property type="match status" value="2"/>
</dbReference>
<proteinExistence type="inferred from homology"/>
<keyword evidence="3" id="KW-0285">Flavoprotein</keyword>
<dbReference type="GO" id="GO:0050660">
    <property type="term" value="F:flavin adenine dinucleotide binding"/>
    <property type="evidence" value="ECO:0007669"/>
    <property type="project" value="InterPro"/>
</dbReference>
<dbReference type="InterPro" id="IPR036188">
    <property type="entry name" value="FAD/NAD-bd_sf"/>
</dbReference>
<evidence type="ECO:0000256" key="3">
    <source>
        <dbReference type="ARBA" id="ARBA00022630"/>
    </source>
</evidence>
<comment type="similarity">
    <text evidence="2">Belongs to the FAD-binding monooxygenase family.</text>
</comment>
<reference evidence="8 9" key="1">
    <citation type="submission" date="2019-03" db="EMBL/GenBank/DDBJ databases">
        <title>Sequencing the genomes of 1000 actinobacteria strains.</title>
        <authorList>
            <person name="Klenk H.-P."/>
        </authorList>
    </citation>
    <scope>NUCLEOTIDE SEQUENCE [LARGE SCALE GENOMIC DNA]</scope>
    <source>
        <strain evidence="8 9">DSM 44969</strain>
    </source>
</reference>
<evidence type="ECO:0000256" key="1">
    <source>
        <dbReference type="ARBA" id="ARBA00001974"/>
    </source>
</evidence>
<sequence length="530" mass="59331">MSVVDAVVVGAGFSGLYTIHRLRDDLGLDVRAFEAGDGVGGTWYWNRYPGAKCDSDAFVYCYSFDPDLLQEWRWSGKYPEQDELRRYLEHVADRFDLRRSIDFGTRVVSGEYDEATSTWSVTTDAGETVRTRFLIAAIGHLSISKYVPSIPGLETFDGQWFHTGSWPHDGVDLGGKRVGVIGTGSSGVQSIPVIAEQARHLTVFQRTPQYSIPARHETVDDAFWREVKADYGAIFERSRTSAGGFPWQHNGLRALDVPDDERLATYEKAWAEGGFKFALGTYRDVAYDLDANRTMSDFMRAKIREVVEDPETREKLIPEHPFLSRRPIVDTGYFETYNRDDVDLVDVRAAPIEEITPRGIRTTAAEHELDVIVFATGFDAITGPYFGIDLRGRGGATLTENWRNGPRAYLGLQTVDFPNMFMVTGPGATLGNLPLSIETHVDWITDCIATMRHDGHTTIEPTPEAQEEWSAHVDSVASGSMISRADSWYNGSNIPGKARAYVFYFGHFGRYRQRLLQVADDGYTGFALSS</sequence>
<gene>
    <name evidence="8" type="ORF">EV378_6262</name>
</gene>
<dbReference type="PANTHER" id="PTHR43098">
    <property type="entry name" value="L-ORNITHINE N(5)-MONOOXYGENASE-RELATED"/>
    <property type="match status" value="1"/>
</dbReference>
<keyword evidence="4" id="KW-0274">FAD</keyword>
<dbReference type="Pfam" id="PF00743">
    <property type="entry name" value="FMO-like"/>
    <property type="match status" value="1"/>
</dbReference>
<dbReference type="SUPFAM" id="SSF51905">
    <property type="entry name" value="FAD/NAD(P)-binding domain"/>
    <property type="match status" value="2"/>
</dbReference>
<dbReference type="InterPro" id="IPR020946">
    <property type="entry name" value="Flavin_mOase-like"/>
</dbReference>
<evidence type="ECO:0000256" key="6">
    <source>
        <dbReference type="ARBA" id="ARBA00023002"/>
    </source>
</evidence>
<dbReference type="OrthoDB" id="5168853at2"/>
<evidence type="ECO:0000256" key="4">
    <source>
        <dbReference type="ARBA" id="ARBA00022827"/>
    </source>
</evidence>
<evidence type="ECO:0000313" key="8">
    <source>
        <dbReference type="EMBL" id="TCK22261.1"/>
    </source>
</evidence>
<accession>A0A4R1HMB0</accession>
<dbReference type="InterPro" id="IPR050775">
    <property type="entry name" value="FAD-binding_Monooxygenases"/>
</dbReference>
<comment type="caution">
    <text evidence="8">The sequence shown here is derived from an EMBL/GenBank/DDBJ whole genome shotgun (WGS) entry which is preliminary data.</text>
</comment>
<dbReference type="GO" id="GO:0050661">
    <property type="term" value="F:NADP binding"/>
    <property type="evidence" value="ECO:0007669"/>
    <property type="project" value="InterPro"/>
</dbReference>
<dbReference type="AlphaFoldDB" id="A0A4R1HMB0"/>
<dbReference type="EMBL" id="SMFZ01000002">
    <property type="protein sequence ID" value="TCK22261.1"/>
    <property type="molecule type" value="Genomic_DNA"/>
</dbReference>
<organism evidence="8 9">
    <name type="scientific">Pseudonocardia endophytica</name>
    <dbReference type="NCBI Taxonomy" id="401976"/>
    <lineage>
        <taxon>Bacteria</taxon>
        <taxon>Bacillati</taxon>
        <taxon>Actinomycetota</taxon>
        <taxon>Actinomycetes</taxon>
        <taxon>Pseudonocardiales</taxon>
        <taxon>Pseudonocardiaceae</taxon>
        <taxon>Pseudonocardia</taxon>
    </lineage>
</organism>
<evidence type="ECO:0000256" key="5">
    <source>
        <dbReference type="ARBA" id="ARBA00022857"/>
    </source>
</evidence>
<dbReference type="RefSeq" id="WP_132430985.1">
    <property type="nucleotide sequence ID" value="NZ_SMFZ01000002.1"/>
</dbReference>
<keyword evidence="6" id="KW-0560">Oxidoreductase</keyword>